<feature type="compositionally biased region" description="Low complexity" evidence="1">
    <location>
        <begin position="77"/>
        <end position="88"/>
    </location>
</feature>
<comment type="caution">
    <text evidence="4">The sequence shown here is derived from an EMBL/GenBank/DDBJ whole genome shotgun (WGS) entry which is preliminary data.</text>
</comment>
<evidence type="ECO:0000313" key="4">
    <source>
        <dbReference type="EMBL" id="RUP48084.1"/>
    </source>
</evidence>
<feature type="transmembrane region" description="Helical" evidence="2">
    <location>
        <begin position="225"/>
        <end position="244"/>
    </location>
</feature>
<evidence type="ECO:0000259" key="3">
    <source>
        <dbReference type="Pfam" id="PF14342"/>
    </source>
</evidence>
<feature type="transmembrane region" description="Helical" evidence="2">
    <location>
        <begin position="188"/>
        <end position="205"/>
    </location>
</feature>
<name>A0A433DB77_9FUNG</name>
<evidence type="ECO:0000313" key="5">
    <source>
        <dbReference type="Proteomes" id="UP000268093"/>
    </source>
</evidence>
<keyword evidence="2" id="KW-0472">Membrane</keyword>
<organism evidence="4 5">
    <name type="scientific">Jimgerdemannia flammicorona</name>
    <dbReference type="NCBI Taxonomy" id="994334"/>
    <lineage>
        <taxon>Eukaryota</taxon>
        <taxon>Fungi</taxon>
        <taxon>Fungi incertae sedis</taxon>
        <taxon>Mucoromycota</taxon>
        <taxon>Mucoromycotina</taxon>
        <taxon>Endogonomycetes</taxon>
        <taxon>Endogonales</taxon>
        <taxon>Endogonaceae</taxon>
        <taxon>Jimgerdemannia</taxon>
    </lineage>
</organism>
<feature type="region of interest" description="Disordered" evidence="1">
    <location>
        <begin position="67"/>
        <end position="108"/>
    </location>
</feature>
<proteinExistence type="predicted"/>
<keyword evidence="2" id="KW-0812">Transmembrane</keyword>
<sequence length="257" mass="28291">MLQKKSDNPDRCHVLDVRTNCRVSREINFASWRAYQTMQYILHFLRQNKMTAMRSILTRATATTSAATKPSCCHSNPPSQSPSAQSQPTHPCHTETTATMPPPPTLSLTSPAFWTDPTTWSRTRANTFRCLVGCTTGDFSMMWYLQLAHPSLPPLTCMAASMTAGIATSLALETVLLRKSLGIPLRQAFSTAIGMSFASMLAMEAAENAVDLYLTGGKVEFASAWFWASAGASVTAGYLVPLPFNYWRLRRLGKACH</sequence>
<evidence type="ECO:0000256" key="1">
    <source>
        <dbReference type="SAM" id="MobiDB-lite"/>
    </source>
</evidence>
<accession>A0A433DB77</accession>
<gene>
    <name evidence="4" type="ORF">BC936DRAFT_144982</name>
</gene>
<keyword evidence="5" id="KW-1185">Reference proteome</keyword>
<dbReference type="AlphaFoldDB" id="A0A433DB77"/>
<dbReference type="Proteomes" id="UP000268093">
    <property type="component" value="Unassembled WGS sequence"/>
</dbReference>
<dbReference type="EMBL" id="RBNI01003732">
    <property type="protein sequence ID" value="RUP48084.1"/>
    <property type="molecule type" value="Genomic_DNA"/>
</dbReference>
<reference evidence="4 5" key="1">
    <citation type="journal article" date="2018" name="New Phytol.">
        <title>Phylogenomics of Endogonaceae and evolution of mycorrhizas within Mucoromycota.</title>
        <authorList>
            <person name="Chang Y."/>
            <person name="Desiro A."/>
            <person name="Na H."/>
            <person name="Sandor L."/>
            <person name="Lipzen A."/>
            <person name="Clum A."/>
            <person name="Barry K."/>
            <person name="Grigoriev I.V."/>
            <person name="Martin F.M."/>
            <person name="Stajich J.E."/>
            <person name="Smith M.E."/>
            <person name="Bonito G."/>
            <person name="Spatafora J.W."/>
        </authorList>
    </citation>
    <scope>NUCLEOTIDE SEQUENCE [LARGE SCALE GENOMIC DNA]</scope>
    <source>
        <strain evidence="4 5">GMNB39</strain>
    </source>
</reference>
<protein>
    <recommendedName>
        <fullName evidence="3">DUF4396 domain-containing protein</fullName>
    </recommendedName>
</protein>
<dbReference type="InterPro" id="IPR025509">
    <property type="entry name" value="DUF4396"/>
</dbReference>
<dbReference type="OrthoDB" id="2128064at2759"/>
<dbReference type="Pfam" id="PF14342">
    <property type="entry name" value="DUF4396"/>
    <property type="match status" value="1"/>
</dbReference>
<feature type="domain" description="DUF4396" evidence="3">
    <location>
        <begin position="119"/>
        <end position="254"/>
    </location>
</feature>
<evidence type="ECO:0000256" key="2">
    <source>
        <dbReference type="SAM" id="Phobius"/>
    </source>
</evidence>
<keyword evidence="2" id="KW-1133">Transmembrane helix</keyword>